<evidence type="ECO:0000256" key="9">
    <source>
        <dbReference type="PIRSR" id="PIRSR601952-2"/>
    </source>
</evidence>
<dbReference type="InterPro" id="IPR001952">
    <property type="entry name" value="Alkaline_phosphatase"/>
</dbReference>
<dbReference type="CDD" id="cd16012">
    <property type="entry name" value="ALP"/>
    <property type="match status" value="1"/>
</dbReference>
<dbReference type="InterPro" id="IPR000387">
    <property type="entry name" value="Tyr_Pase_dom"/>
</dbReference>
<comment type="cofactor">
    <cofactor evidence="9">
        <name>Zn(2+)</name>
        <dbReference type="ChEBI" id="CHEBI:29105"/>
    </cofactor>
    <text evidence="9">Binds 2 Zn(2+) ions.</text>
</comment>
<keyword evidence="4 9" id="KW-0479">Metal-binding</keyword>
<dbReference type="SUPFAM" id="SSF53474">
    <property type="entry name" value="alpha/beta-Hydrolases"/>
    <property type="match status" value="1"/>
</dbReference>
<comment type="cofactor">
    <cofactor evidence="9">
        <name>Mg(2+)</name>
        <dbReference type="ChEBI" id="CHEBI:18420"/>
    </cofactor>
    <text evidence="9">Binds 1 Mg(2+) ion.</text>
</comment>
<dbReference type="OrthoDB" id="7392499at2759"/>
<evidence type="ECO:0000256" key="8">
    <source>
        <dbReference type="PIRSR" id="PIRSR601952-1"/>
    </source>
</evidence>
<dbReference type="GO" id="GO:0004035">
    <property type="term" value="F:alkaline phosphatase activity"/>
    <property type="evidence" value="ECO:0007669"/>
    <property type="project" value="UniProtKB-EC"/>
</dbReference>
<dbReference type="InterPro" id="IPR000073">
    <property type="entry name" value="AB_hydrolase_1"/>
</dbReference>
<proteinExistence type="inferred from homology"/>
<evidence type="ECO:0000256" key="12">
    <source>
        <dbReference type="SAM" id="MobiDB-lite"/>
    </source>
</evidence>
<accession>A0A168A2F1</accession>
<evidence type="ECO:0000313" key="15">
    <source>
        <dbReference type="Proteomes" id="UP000078544"/>
    </source>
</evidence>
<dbReference type="InterPro" id="IPR029021">
    <property type="entry name" value="Prot-tyrosine_phosphatase-like"/>
</dbReference>
<keyword evidence="15" id="KW-1185">Reference proteome</keyword>
<feature type="region of interest" description="Disordered" evidence="12">
    <location>
        <begin position="341"/>
        <end position="368"/>
    </location>
</feature>
<evidence type="ECO:0000256" key="7">
    <source>
        <dbReference type="ARBA" id="ARBA00022842"/>
    </source>
</evidence>
<dbReference type="SUPFAM" id="SSF53649">
    <property type="entry name" value="Alkaline phosphatase-like"/>
    <property type="match status" value="1"/>
</dbReference>
<dbReference type="InterPro" id="IPR017850">
    <property type="entry name" value="Alkaline_phosphatase_core_sf"/>
</dbReference>
<evidence type="ECO:0000256" key="2">
    <source>
        <dbReference type="ARBA" id="ARBA00012647"/>
    </source>
</evidence>
<dbReference type="SMART" id="SM00098">
    <property type="entry name" value="alkPPc"/>
    <property type="match status" value="1"/>
</dbReference>
<dbReference type="PRINTS" id="PR00113">
    <property type="entry name" value="ALKPHPHTASE"/>
</dbReference>
<feature type="binding site" evidence="9">
    <location>
        <position position="956"/>
    </location>
    <ligand>
        <name>Zn(2+)</name>
        <dbReference type="ChEBI" id="CHEBI:29105"/>
        <label>2</label>
    </ligand>
</feature>
<dbReference type="Gene3D" id="3.40.50.1820">
    <property type="entry name" value="alpha/beta hydrolase"/>
    <property type="match status" value="1"/>
</dbReference>
<keyword evidence="5 11" id="KW-0378">Hydrolase</keyword>
<evidence type="ECO:0000259" key="13">
    <source>
        <dbReference type="PROSITE" id="PS50056"/>
    </source>
</evidence>
<comment type="caution">
    <text evidence="14">The sequence shown here is derived from an EMBL/GenBank/DDBJ whole genome shotgun (WGS) entry which is preliminary data.</text>
</comment>
<dbReference type="EC" id="3.1.3.1" evidence="2 11"/>
<dbReference type="PANTHER" id="PTHR11596">
    <property type="entry name" value="ALKALINE PHOSPHATASE"/>
    <property type="match status" value="1"/>
</dbReference>
<comment type="catalytic activity">
    <reaction evidence="11">
        <text>a phosphate monoester + H2O = an alcohol + phosphate</text>
        <dbReference type="Rhea" id="RHEA:15017"/>
        <dbReference type="ChEBI" id="CHEBI:15377"/>
        <dbReference type="ChEBI" id="CHEBI:30879"/>
        <dbReference type="ChEBI" id="CHEBI:43474"/>
        <dbReference type="ChEBI" id="CHEBI:67140"/>
        <dbReference type="EC" id="3.1.3.1"/>
    </reaction>
</comment>
<dbReference type="Pfam" id="PF00245">
    <property type="entry name" value="Alk_phosphatase"/>
    <property type="match status" value="1"/>
</dbReference>
<name>A0A168A2F1_9HYPO</name>
<dbReference type="STRING" id="1081109.A0A168A2F1"/>
<dbReference type="SUPFAM" id="SSF52799">
    <property type="entry name" value="(Phosphotyrosine protein) phosphatases II"/>
    <property type="match status" value="1"/>
</dbReference>
<dbReference type="EMBL" id="AZGY01000013">
    <property type="protein sequence ID" value="KZZ93381.1"/>
    <property type="molecule type" value="Genomic_DNA"/>
</dbReference>
<dbReference type="GO" id="GO:0000329">
    <property type="term" value="C:fungal-type vacuole membrane"/>
    <property type="evidence" value="ECO:0007669"/>
    <property type="project" value="TreeGrafter"/>
</dbReference>
<evidence type="ECO:0000256" key="3">
    <source>
        <dbReference type="ARBA" id="ARBA00022553"/>
    </source>
</evidence>
<feature type="active site" description="Phosphoserine intermediate" evidence="8">
    <location>
        <position position="712"/>
    </location>
</feature>
<keyword evidence="7 9" id="KW-0460">Magnesium</keyword>
<feature type="binding site" evidence="9">
    <location>
        <position position="763"/>
    </location>
    <ligand>
        <name>Mg(2+)</name>
        <dbReference type="ChEBI" id="CHEBI:18420"/>
    </ligand>
</feature>
<dbReference type="Gene3D" id="1.10.60.40">
    <property type="match status" value="1"/>
</dbReference>
<organism evidence="14 15">
    <name type="scientific">Moelleriella libera RCEF 2490</name>
    <dbReference type="NCBI Taxonomy" id="1081109"/>
    <lineage>
        <taxon>Eukaryota</taxon>
        <taxon>Fungi</taxon>
        <taxon>Dikarya</taxon>
        <taxon>Ascomycota</taxon>
        <taxon>Pezizomycotina</taxon>
        <taxon>Sordariomycetes</taxon>
        <taxon>Hypocreomycetidae</taxon>
        <taxon>Hypocreales</taxon>
        <taxon>Clavicipitaceae</taxon>
        <taxon>Moelleriella</taxon>
    </lineage>
</organism>
<dbReference type="Gene3D" id="3.90.190.10">
    <property type="entry name" value="Protein tyrosine phosphatase superfamily"/>
    <property type="match status" value="1"/>
</dbReference>
<sequence length="1148" mass="126021">MTEVSEIPPEADYAYVTDPSVTDPQLLRDHSRLVTYRTSRFEYPDIRVFFRPHSKAAELPTTPAPLPLLVCIPGLGGSVAQFHPLLSSLVDLAPCLSVDYPGGGRSAYTVTAWEAYTPDALCELLELIIEDHRDRKAGQGIVLIGHSMGTAIAANLTSRKACKTGLGKHVMALVAICPLSGPPDEKKSSVLRKLLWLPDWIFAIWRAWDGRGNIASPSISRFVGEDADTDLRVLQYRFNQQSRTAVWRRMAWGALPVYKNGKPTGGLPGLEAWANITVPVYLIAGEKDHLTPPDELRKIVEVLNRNQAGSPKPPQIPSVELGTRPTLPTTAAYYKAEAAGESHGDMTGGTSDRVTSGVCSDDAEDDPTTPLEFSANIPAQLEHPPKSVHSFIMLAPANHALLYMPQCSRALAGLISDFLAKYVTQRLSLAWQLQYLSREGKWDVKNLNKWKSVAPTSEVIGSEEPIFRAMKTLREADEVHSPTEFAERWGSVVKDIIDISKDQPVYDPRGLERCGIHYHKFPTVSKIPPQPQEVDAFIRLVDNVRAAQKERAVAEGWSRAEQCVIGVHCHYGFNRTGYFIASERSPLLGDEGQQRRYQQPNEGGHGVELKATAWSRSREIAIFAWALLATASVIVMAVWAQHHQQTSSSNPHTTKRNLIFMVSDGMGPASLSLARSYRQHVEGLLDGDVLTLDRHFWGSSRTRSSSSLVTDSAAGATAFSCGAKTYNGAISMLPDFQPCGTVLEAAKRAGYLTGLVVTTDITDATPACFASHVLLRQMEDEIALQEIGEGPLGRSVDLMLGGGRCHFLPNSTAGGCRSDEVDVVRLAQEKHGWMYVHNRSDFDSLEGGDRVALPLLGLFAAADIPFEMDRSRLNNTYPSLSEMAKVALRTLQRASEKSENGFFLMIEGSRIDHAGHINDPAAQVREVLEYDKTFESVLNFVSRSDTETVVVATSDHETGGLATALQEPGHLPVYAWFPGVLANASTSCEKLARDLQDHLARMPEFSSQNQLKSWININLVVPGLGIHDATDEELSLLADKPESSVNVLAAMISLRAHVGWSTHGHTAVDVNIYSSGGPGTDKIRGNVENTDVGRYLSQYLDVDVDAITKELRDRLNKNERDVNVNQMPIEGFSWLSDGHHPSETQQTQ</sequence>
<dbReference type="PROSITE" id="PS50056">
    <property type="entry name" value="TYR_PHOSPHATASE_2"/>
    <property type="match status" value="1"/>
</dbReference>
<evidence type="ECO:0000256" key="11">
    <source>
        <dbReference type="RuleBase" id="RU003947"/>
    </source>
</evidence>
<feature type="binding site" evidence="9">
    <location>
        <position position="765"/>
    </location>
    <ligand>
        <name>Mg(2+)</name>
        <dbReference type="ChEBI" id="CHEBI:18420"/>
    </ligand>
</feature>
<dbReference type="InterPro" id="IPR016130">
    <property type="entry name" value="Tyr_Pase_AS"/>
</dbReference>
<feature type="binding site" evidence="9">
    <location>
        <position position="1065"/>
    </location>
    <ligand>
        <name>Zn(2+)</name>
        <dbReference type="ChEBI" id="CHEBI:29105"/>
        <label>2</label>
    </ligand>
</feature>
<feature type="binding site" evidence="9">
    <location>
        <position position="907"/>
    </location>
    <ligand>
        <name>Mg(2+)</name>
        <dbReference type="ChEBI" id="CHEBI:18420"/>
    </ligand>
</feature>
<dbReference type="Pfam" id="PF00561">
    <property type="entry name" value="Abhydrolase_1"/>
    <property type="match status" value="1"/>
</dbReference>
<evidence type="ECO:0000256" key="1">
    <source>
        <dbReference type="ARBA" id="ARBA00005984"/>
    </source>
</evidence>
<comment type="similarity">
    <text evidence="1 10">Belongs to the alkaline phosphatase family.</text>
</comment>
<dbReference type="GO" id="GO:0046872">
    <property type="term" value="F:metal ion binding"/>
    <property type="evidence" value="ECO:0007669"/>
    <property type="project" value="UniProtKB-KW"/>
</dbReference>
<evidence type="ECO:0000256" key="6">
    <source>
        <dbReference type="ARBA" id="ARBA00022833"/>
    </source>
</evidence>
<dbReference type="PANTHER" id="PTHR11596:SF5">
    <property type="entry name" value="ALKALINE PHOSPHATASE"/>
    <property type="match status" value="1"/>
</dbReference>
<dbReference type="InterPro" id="IPR018299">
    <property type="entry name" value="Alkaline_phosphatase_AS"/>
</dbReference>
<feature type="compositionally biased region" description="Polar residues" evidence="12">
    <location>
        <begin position="348"/>
        <end position="358"/>
    </location>
</feature>
<evidence type="ECO:0000256" key="5">
    <source>
        <dbReference type="ARBA" id="ARBA00022801"/>
    </source>
</evidence>
<gene>
    <name evidence="14" type="ORF">AAL_05766</name>
</gene>
<feature type="binding site" evidence="9">
    <location>
        <position position="664"/>
    </location>
    <ligand>
        <name>Zn(2+)</name>
        <dbReference type="ChEBI" id="CHEBI:29105"/>
        <label>2</label>
    </ligand>
</feature>
<evidence type="ECO:0000256" key="4">
    <source>
        <dbReference type="ARBA" id="ARBA00022723"/>
    </source>
</evidence>
<protein>
    <recommendedName>
        <fullName evidence="2 11">Alkaline phosphatase</fullName>
        <ecNumber evidence="2 11">3.1.3.1</ecNumber>
    </recommendedName>
</protein>
<dbReference type="FunFam" id="3.40.720.10:FF:000063">
    <property type="entry name" value="Alkaline phosphatase"/>
    <property type="match status" value="1"/>
</dbReference>
<feature type="binding site" evidence="9">
    <location>
        <position position="912"/>
    </location>
    <ligand>
        <name>Zn(2+)</name>
        <dbReference type="ChEBI" id="CHEBI:29105"/>
        <label>2</label>
    </ligand>
</feature>
<feature type="domain" description="Tyrosine specific protein phosphatases" evidence="13">
    <location>
        <begin position="535"/>
        <end position="581"/>
    </location>
</feature>
<dbReference type="PROSITE" id="PS00383">
    <property type="entry name" value="TYR_PHOSPHATASE_1"/>
    <property type="match status" value="1"/>
</dbReference>
<feature type="binding site" evidence="9">
    <location>
        <position position="955"/>
    </location>
    <ligand>
        <name>Zn(2+)</name>
        <dbReference type="ChEBI" id="CHEBI:29105"/>
        <label>2</label>
    </ligand>
</feature>
<keyword evidence="6 9" id="KW-0862">Zinc</keyword>
<feature type="binding site" evidence="9">
    <location>
        <position position="916"/>
    </location>
    <ligand>
        <name>Zn(2+)</name>
        <dbReference type="ChEBI" id="CHEBI:29105"/>
        <label>2</label>
    </ligand>
</feature>
<dbReference type="AlphaFoldDB" id="A0A168A2F1"/>
<dbReference type="Proteomes" id="UP000078544">
    <property type="component" value="Unassembled WGS sequence"/>
</dbReference>
<dbReference type="Gene3D" id="3.40.720.10">
    <property type="entry name" value="Alkaline Phosphatase, subunit A"/>
    <property type="match status" value="1"/>
</dbReference>
<dbReference type="InterPro" id="IPR029058">
    <property type="entry name" value="AB_hydrolase_fold"/>
</dbReference>
<reference evidence="14 15" key="1">
    <citation type="journal article" date="2016" name="Genome Biol. Evol.">
        <title>Divergent and convergent evolution of fungal pathogenicity.</title>
        <authorList>
            <person name="Shang Y."/>
            <person name="Xiao G."/>
            <person name="Zheng P."/>
            <person name="Cen K."/>
            <person name="Zhan S."/>
            <person name="Wang C."/>
        </authorList>
    </citation>
    <scope>NUCLEOTIDE SEQUENCE [LARGE SCALE GENOMIC DNA]</scope>
    <source>
        <strain evidence="14 15">RCEF 2490</strain>
    </source>
</reference>
<keyword evidence="3" id="KW-0597">Phosphoprotein</keyword>
<evidence type="ECO:0000313" key="14">
    <source>
        <dbReference type="EMBL" id="KZZ93381.1"/>
    </source>
</evidence>
<feature type="binding site" evidence="9">
    <location>
        <position position="664"/>
    </location>
    <ligand>
        <name>Mg(2+)</name>
        <dbReference type="ChEBI" id="CHEBI:18420"/>
    </ligand>
</feature>
<evidence type="ECO:0000256" key="10">
    <source>
        <dbReference type="RuleBase" id="RU003946"/>
    </source>
</evidence>
<dbReference type="PROSITE" id="PS00123">
    <property type="entry name" value="ALKALINE_PHOSPHATASE"/>
    <property type="match status" value="1"/>
</dbReference>